<gene>
    <name evidence="3" type="ORF">ABID21_001396</name>
</gene>
<sequence>MPANDAARVDFLNAENWADAMEELRRRAASLPLFLCVGTLPILLAGCNSFALDDGIPNTAPQAIVVSGQGAPEGRPLAKRNTGTYPTFGPQLTAANTQIADEQAAGTEAQLSALAQARANGHVSEAEYQQRLAELRRLAAQHAAEAEAAIAN</sequence>
<keyword evidence="4" id="KW-1185">Reference proteome</keyword>
<name>A0ABV2H4C9_9HYPH</name>
<feature type="transmembrane region" description="Helical" evidence="2">
    <location>
        <begin position="31"/>
        <end position="52"/>
    </location>
</feature>
<comment type="caution">
    <text evidence="3">The sequence shown here is derived from an EMBL/GenBank/DDBJ whole genome shotgun (WGS) entry which is preliminary data.</text>
</comment>
<proteinExistence type="predicted"/>
<dbReference type="Proteomes" id="UP001549031">
    <property type="component" value="Unassembled WGS sequence"/>
</dbReference>
<protein>
    <recommendedName>
        <fullName evidence="5">SHOCT domain-containing protein</fullName>
    </recommendedName>
</protein>
<keyword evidence="1" id="KW-0175">Coiled coil</keyword>
<reference evidence="3 4" key="1">
    <citation type="submission" date="2024-06" db="EMBL/GenBank/DDBJ databases">
        <title>Genomic Encyclopedia of Type Strains, Phase IV (KMG-IV): sequencing the most valuable type-strain genomes for metagenomic binning, comparative biology and taxonomic classification.</title>
        <authorList>
            <person name="Goeker M."/>
        </authorList>
    </citation>
    <scope>NUCLEOTIDE SEQUENCE [LARGE SCALE GENOMIC DNA]</scope>
    <source>
        <strain evidence="3 4">DSM 105042</strain>
    </source>
</reference>
<keyword evidence="2" id="KW-1133">Transmembrane helix</keyword>
<dbReference type="EMBL" id="JBEPLJ010000004">
    <property type="protein sequence ID" value="MET3585294.1"/>
    <property type="molecule type" value="Genomic_DNA"/>
</dbReference>
<evidence type="ECO:0000313" key="4">
    <source>
        <dbReference type="Proteomes" id="UP001549031"/>
    </source>
</evidence>
<dbReference type="RefSeq" id="WP_247243031.1">
    <property type="nucleotide sequence ID" value="NZ_JALJRA010000004.1"/>
</dbReference>
<evidence type="ECO:0000256" key="2">
    <source>
        <dbReference type="SAM" id="Phobius"/>
    </source>
</evidence>
<keyword evidence="2" id="KW-0812">Transmembrane</keyword>
<keyword evidence="2" id="KW-0472">Membrane</keyword>
<evidence type="ECO:0000256" key="1">
    <source>
        <dbReference type="SAM" id="Coils"/>
    </source>
</evidence>
<accession>A0ABV2H4C9</accession>
<evidence type="ECO:0000313" key="3">
    <source>
        <dbReference type="EMBL" id="MET3585294.1"/>
    </source>
</evidence>
<evidence type="ECO:0008006" key="5">
    <source>
        <dbReference type="Google" id="ProtNLM"/>
    </source>
</evidence>
<organism evidence="3 4">
    <name type="scientific">Pseudorhizobium tarimense</name>
    <dbReference type="NCBI Taxonomy" id="1079109"/>
    <lineage>
        <taxon>Bacteria</taxon>
        <taxon>Pseudomonadati</taxon>
        <taxon>Pseudomonadota</taxon>
        <taxon>Alphaproteobacteria</taxon>
        <taxon>Hyphomicrobiales</taxon>
        <taxon>Rhizobiaceae</taxon>
        <taxon>Rhizobium/Agrobacterium group</taxon>
        <taxon>Pseudorhizobium</taxon>
    </lineage>
</organism>
<feature type="coiled-coil region" evidence="1">
    <location>
        <begin position="125"/>
        <end position="152"/>
    </location>
</feature>